<gene>
    <name evidence="2" type="ORF">COA71_05945</name>
</gene>
<evidence type="ECO:0000313" key="2">
    <source>
        <dbReference type="EMBL" id="PCJ42131.1"/>
    </source>
</evidence>
<evidence type="ECO:0000313" key="3">
    <source>
        <dbReference type="Proteomes" id="UP000228987"/>
    </source>
</evidence>
<reference evidence="3" key="1">
    <citation type="submission" date="2017-08" db="EMBL/GenBank/DDBJ databases">
        <title>A dynamic microbial community with high functional redundancy inhabits the cold, oxic subseafloor aquifer.</title>
        <authorList>
            <person name="Tully B.J."/>
            <person name="Wheat C.G."/>
            <person name="Glazer B.T."/>
            <person name="Huber J.A."/>
        </authorList>
    </citation>
    <scope>NUCLEOTIDE SEQUENCE [LARGE SCALE GENOMIC DNA]</scope>
</reference>
<name>A0A2A5CF52_9GAMM</name>
<dbReference type="Proteomes" id="UP000228987">
    <property type="component" value="Unassembled WGS sequence"/>
</dbReference>
<proteinExistence type="predicted"/>
<dbReference type="Gene3D" id="2.30.30.320">
    <property type="entry name" value="DUF1653-like domain"/>
    <property type="match status" value="1"/>
</dbReference>
<dbReference type="AlphaFoldDB" id="A0A2A5CF52"/>
<dbReference type="InterPro" id="IPR037135">
    <property type="entry name" value="DUF1653-like_dom_sf"/>
</dbReference>
<evidence type="ECO:0000259" key="1">
    <source>
        <dbReference type="Pfam" id="PF07866"/>
    </source>
</evidence>
<dbReference type="Pfam" id="PF07866">
    <property type="entry name" value="DUF1653"/>
    <property type="match status" value="1"/>
</dbReference>
<sequence>MEDYTTGLIPLGLYRHYKGNDYSVLGFAKDSETKELMVLYVPLYGDGGYWVRPLTMFVEEVKYDGKCMPRFRFLSEG</sequence>
<dbReference type="InterPro" id="IPR023387">
    <property type="entry name" value="DUF1653-like_dom"/>
</dbReference>
<feature type="domain" description="DUF1653" evidence="1">
    <location>
        <begin position="12"/>
        <end position="72"/>
    </location>
</feature>
<organism evidence="2 3">
    <name type="scientific">SAR86 cluster bacterium</name>
    <dbReference type="NCBI Taxonomy" id="2030880"/>
    <lineage>
        <taxon>Bacteria</taxon>
        <taxon>Pseudomonadati</taxon>
        <taxon>Pseudomonadota</taxon>
        <taxon>Gammaproteobacteria</taxon>
        <taxon>SAR86 cluster</taxon>
    </lineage>
</organism>
<dbReference type="EMBL" id="NVWI01000003">
    <property type="protein sequence ID" value="PCJ42131.1"/>
    <property type="molecule type" value="Genomic_DNA"/>
</dbReference>
<accession>A0A2A5CF52</accession>
<protein>
    <recommendedName>
        <fullName evidence="1">DUF1653 domain-containing protein</fullName>
    </recommendedName>
</protein>
<comment type="caution">
    <text evidence="2">The sequence shown here is derived from an EMBL/GenBank/DDBJ whole genome shotgun (WGS) entry which is preliminary data.</text>
</comment>